<reference evidence="2 3" key="2">
    <citation type="journal article" date="2014" name="Genome Announc.">
        <title>Complete Genome Sequence of Coprothermobacter proteolyticus DSM 5265.</title>
        <authorList>
            <person name="Alexiev A."/>
            <person name="Coil D.A."/>
            <person name="Badger J.H."/>
            <person name="Enticknap J."/>
            <person name="Ward N."/>
            <person name="Robb F.T."/>
            <person name="Eisen J.A."/>
        </authorList>
    </citation>
    <scope>NUCLEOTIDE SEQUENCE [LARGE SCALE GENOMIC DNA]</scope>
    <source>
        <strain evidence="3">ATCC 35245 / DSM 5265 / OCM 4 / BT</strain>
    </source>
</reference>
<accession>B5Y6Q1</accession>
<dbReference type="AlphaFoldDB" id="B5Y6Q1"/>
<sequence>MKAFSHSESGNEASSWKGETRGRIVLVATTSFRDSGLADVLVKEMEKISGYKIDLASKGSGTAIQMLLRGDAQIGITHAPDLEQALVDAGWTRMPFMKNYFCLVGPKDDPAGVKDKSLLEAFQIIHDRQLPFVNRNDNSGTDMKERRIWGSLGLDPNTFGDWYVKTQAGMLTSLLLANEKHAYILTDQSTWMNNKDKLTNLDLITALEEGENIYSFFFREPQYKVLADYLKTPEARGFIKQYYFDTVE</sequence>
<protein>
    <submittedName>
        <fullName evidence="2">Anion ABC transporter, anion-binding protein</fullName>
    </submittedName>
</protein>
<evidence type="ECO:0000313" key="3">
    <source>
        <dbReference type="Proteomes" id="UP000001732"/>
    </source>
</evidence>
<dbReference type="PANTHER" id="PTHR37945">
    <property type="entry name" value="EXTRACELLULAR TUNGSTATE BINDING PROTEIN"/>
    <property type="match status" value="1"/>
</dbReference>
<dbReference type="PANTHER" id="PTHR37945:SF1">
    <property type="entry name" value="EXTRACELLULAR TUNGSTATE BINDING PROTEIN"/>
    <property type="match status" value="1"/>
</dbReference>
<evidence type="ECO:0000313" key="2">
    <source>
        <dbReference type="EMBL" id="ACI17968.1"/>
    </source>
</evidence>
<dbReference type="InterPro" id="IPR024370">
    <property type="entry name" value="PBP_domain"/>
</dbReference>
<feature type="domain" description="PBP" evidence="1">
    <location>
        <begin position="23"/>
        <end position="208"/>
    </location>
</feature>
<dbReference type="Gene3D" id="3.40.190.10">
    <property type="entry name" value="Periplasmic binding protein-like II"/>
    <property type="match status" value="2"/>
</dbReference>
<evidence type="ECO:0000259" key="1">
    <source>
        <dbReference type="Pfam" id="PF12849"/>
    </source>
</evidence>
<dbReference type="Pfam" id="PF12849">
    <property type="entry name" value="PBP_like_2"/>
    <property type="match status" value="1"/>
</dbReference>
<proteinExistence type="predicted"/>
<name>B5Y6Q1_COPPD</name>
<dbReference type="EMBL" id="CP001145">
    <property type="protein sequence ID" value="ACI17968.1"/>
    <property type="molecule type" value="Genomic_DNA"/>
</dbReference>
<dbReference type="SUPFAM" id="SSF53850">
    <property type="entry name" value="Periplasmic binding protein-like II"/>
    <property type="match status" value="1"/>
</dbReference>
<organism evidence="2 3">
    <name type="scientific">Coprothermobacter proteolyticus (strain ATCC 35245 / DSM 5265 / OCM 4 / BT)</name>
    <dbReference type="NCBI Taxonomy" id="309798"/>
    <lineage>
        <taxon>Bacteria</taxon>
        <taxon>Pseudomonadati</taxon>
        <taxon>Coprothermobacterota</taxon>
        <taxon>Coprothermobacteria</taxon>
        <taxon>Coprothermobacterales</taxon>
        <taxon>Coprothermobacteraceae</taxon>
        <taxon>Coprothermobacter</taxon>
    </lineage>
</organism>
<dbReference type="InterPro" id="IPR052738">
    <property type="entry name" value="ABC-Tungstate_binding"/>
</dbReference>
<dbReference type="KEGG" id="cpo:COPRO5265_0076"/>
<reference evidence="3" key="1">
    <citation type="submission" date="2008-08" db="EMBL/GenBank/DDBJ databases">
        <title>The complete genome sequence of Coprothermobacter proteolyticus strain ATCC 5245 / DSM 5265 / BT.</title>
        <authorList>
            <person name="Dodson R.J."/>
            <person name="Durkin A.S."/>
            <person name="Wu M."/>
            <person name="Eisen J."/>
            <person name="Sutton G."/>
        </authorList>
    </citation>
    <scope>NUCLEOTIDE SEQUENCE [LARGE SCALE GENOMIC DNA]</scope>
    <source>
        <strain evidence="3">ATCC 35245 / DSM 5265 / OCM 4 / BT</strain>
    </source>
</reference>
<gene>
    <name evidence="2" type="ordered locus">COPRO5265_0076</name>
</gene>
<dbReference type="Proteomes" id="UP000001732">
    <property type="component" value="Chromosome"/>
</dbReference>
<dbReference type="STRING" id="309798.COPRO5265_0076"/>
<keyword evidence="3" id="KW-1185">Reference proteome</keyword>
<dbReference type="eggNOG" id="COG2998">
    <property type="taxonomic scope" value="Bacteria"/>
</dbReference>